<name>A0A9Q5N3P7_SANBA</name>
<accession>A0A9Q5N3P7</accession>
<sequence length="332" mass="36735">MCTHLTPVTHSSEANHHFWFWPVVMAGDAPQTPTGRKRPCCTKCGNLMFGHKRGQCSAAPTPTRVKVEDFDEPGPGHVTEQLASLNINQDKLDGEGVPEAKRLAIVDERRRSLVRTQKLPKAETLVSLNSDAKAVLETLGKPGMMSKDVVDESAARAKIENWLDAVPASDTPKRSRQKYSTGPPIKPLYEFDAMLDLPLKDNESAKKRTAARLPKRLGRTSSAADREEFFEQLAQKSKKPVASVFTIEMTDIPELEEKARQLRFHARVIAPKYADGSTGEGWLVVGKDEESVKEVFAQVEKDVKSGFQRGYMGRLGDFAAGAVITWTILAYS</sequence>
<gene>
    <name evidence="1" type="ORF">A7U60_g5432</name>
</gene>
<comment type="caution">
    <text evidence="1">The sequence shown here is derived from an EMBL/GenBank/DDBJ whole genome shotgun (WGS) entry which is preliminary data.</text>
</comment>
<proteinExistence type="predicted"/>
<keyword evidence="2" id="KW-1185">Reference proteome</keyword>
<reference evidence="1" key="1">
    <citation type="submission" date="2016-06" db="EMBL/GenBank/DDBJ databases">
        <title>Draft Genome sequence of the fungus Inonotus baumii.</title>
        <authorList>
            <person name="Zhu H."/>
            <person name="Lin W."/>
        </authorList>
    </citation>
    <scope>NUCLEOTIDE SEQUENCE</scope>
    <source>
        <strain evidence="1">821</strain>
    </source>
</reference>
<protein>
    <submittedName>
        <fullName evidence="1">Uncharacterized protein</fullName>
    </submittedName>
</protein>
<evidence type="ECO:0000313" key="2">
    <source>
        <dbReference type="Proteomes" id="UP000757232"/>
    </source>
</evidence>
<dbReference type="Proteomes" id="UP000757232">
    <property type="component" value="Unassembled WGS sequence"/>
</dbReference>
<dbReference type="AlphaFoldDB" id="A0A9Q5N3P7"/>
<dbReference type="EMBL" id="LNZH02000191">
    <property type="protein sequence ID" value="OCB87527.1"/>
    <property type="molecule type" value="Genomic_DNA"/>
</dbReference>
<dbReference type="OrthoDB" id="3263613at2759"/>
<evidence type="ECO:0000313" key="1">
    <source>
        <dbReference type="EMBL" id="OCB87527.1"/>
    </source>
</evidence>
<organism evidence="1 2">
    <name type="scientific">Sanghuangporus baumii</name>
    <name type="common">Phellinus baumii</name>
    <dbReference type="NCBI Taxonomy" id="108892"/>
    <lineage>
        <taxon>Eukaryota</taxon>
        <taxon>Fungi</taxon>
        <taxon>Dikarya</taxon>
        <taxon>Basidiomycota</taxon>
        <taxon>Agaricomycotina</taxon>
        <taxon>Agaricomycetes</taxon>
        <taxon>Hymenochaetales</taxon>
        <taxon>Hymenochaetaceae</taxon>
        <taxon>Sanghuangporus</taxon>
    </lineage>
</organism>